<feature type="region of interest" description="Disordered" evidence="1">
    <location>
        <begin position="64"/>
        <end position="94"/>
    </location>
</feature>
<dbReference type="InterPro" id="IPR021920">
    <property type="entry name" value="DUF3531"/>
</dbReference>
<name>A0A067GBT3_CITSI</name>
<dbReference type="Pfam" id="PF12049">
    <property type="entry name" value="DUF3531"/>
    <property type="match status" value="2"/>
</dbReference>
<gene>
    <name evidence="2" type="ORF">CISIN_1g018584mg</name>
</gene>
<dbReference type="STRING" id="2711.A0A067GBT3"/>
<evidence type="ECO:0000313" key="3">
    <source>
        <dbReference type="Proteomes" id="UP000027120"/>
    </source>
</evidence>
<dbReference type="AlphaFoldDB" id="A0A067GBT3"/>
<dbReference type="EMBL" id="KK784880">
    <property type="protein sequence ID" value="KDO77054.1"/>
    <property type="molecule type" value="Genomic_DNA"/>
</dbReference>
<reference evidence="2 3" key="1">
    <citation type="submission" date="2014-04" db="EMBL/GenBank/DDBJ databases">
        <authorList>
            <consortium name="International Citrus Genome Consortium"/>
            <person name="Gmitter F."/>
            <person name="Chen C."/>
            <person name="Farmerie W."/>
            <person name="Harkins T."/>
            <person name="Desany B."/>
            <person name="Mohiuddin M."/>
            <person name="Kodira C."/>
            <person name="Borodovsky M."/>
            <person name="Lomsadze A."/>
            <person name="Burns P."/>
            <person name="Jenkins J."/>
            <person name="Prochnik S."/>
            <person name="Shu S."/>
            <person name="Chapman J."/>
            <person name="Pitluck S."/>
            <person name="Schmutz J."/>
            <person name="Rokhsar D."/>
        </authorList>
    </citation>
    <scope>NUCLEOTIDE SEQUENCE</scope>
</reference>
<accession>A0A067GBT3</accession>
<keyword evidence="3" id="KW-1185">Reference proteome</keyword>
<sequence length="353" mass="40431">MNSVRVWGFSNETHHLQLLNQLSNPAFQFWASNSLTVFPNSKSECFSVITTAKKGPRLQPIHAAASEDGGRSSSGRNKRNEVVDAKGSGTSARGRRLLKVREEKRRREHDRLHNYPSWAKVLEDACKDDEELRAVLGDSIGNPELMRKRVEERVRKKGRNFNKSKTGSVLAFKVSFTEFNPLDSYIWFELYGSPSDRDVDLIGSVIQSWYVMGRLGAFNSSNLQLANSSIEYDPLYDAEKGFSVMPSSFHDISDVEFQDNWGRVWYEFKNSKLHICFCILFNWRSLISEVYISFYRVDLGTSDFFAVDVLLNCLTVLSSEYLGIQQIVFGGRRMGDWEEGMTSAEFGYKYFKI</sequence>
<evidence type="ECO:0000313" key="2">
    <source>
        <dbReference type="EMBL" id="KDO77054.1"/>
    </source>
</evidence>
<dbReference type="PANTHER" id="PTHR46737">
    <property type="entry name" value="OS02G0827600 PROTEIN"/>
    <property type="match status" value="1"/>
</dbReference>
<protein>
    <recommendedName>
        <fullName evidence="4">DUF3531 domain-containing protein</fullName>
    </recommendedName>
</protein>
<evidence type="ECO:0000256" key="1">
    <source>
        <dbReference type="SAM" id="MobiDB-lite"/>
    </source>
</evidence>
<dbReference type="Proteomes" id="UP000027120">
    <property type="component" value="Unassembled WGS sequence"/>
</dbReference>
<organism evidence="2 3">
    <name type="scientific">Citrus sinensis</name>
    <name type="common">Sweet orange</name>
    <name type="synonym">Citrus aurantium var. sinensis</name>
    <dbReference type="NCBI Taxonomy" id="2711"/>
    <lineage>
        <taxon>Eukaryota</taxon>
        <taxon>Viridiplantae</taxon>
        <taxon>Streptophyta</taxon>
        <taxon>Embryophyta</taxon>
        <taxon>Tracheophyta</taxon>
        <taxon>Spermatophyta</taxon>
        <taxon>Magnoliopsida</taxon>
        <taxon>eudicotyledons</taxon>
        <taxon>Gunneridae</taxon>
        <taxon>Pentapetalae</taxon>
        <taxon>rosids</taxon>
        <taxon>malvids</taxon>
        <taxon>Sapindales</taxon>
        <taxon>Rutaceae</taxon>
        <taxon>Aurantioideae</taxon>
        <taxon>Citrus</taxon>
    </lineage>
</organism>
<proteinExistence type="predicted"/>
<dbReference type="PANTHER" id="PTHR46737:SF2">
    <property type="entry name" value="OS02G0827600 PROTEIN"/>
    <property type="match status" value="1"/>
</dbReference>
<evidence type="ECO:0008006" key="4">
    <source>
        <dbReference type="Google" id="ProtNLM"/>
    </source>
</evidence>